<dbReference type="PANTHER" id="PTHR43730">
    <property type="entry name" value="BETA-MANNOSIDASE"/>
    <property type="match status" value="1"/>
</dbReference>
<accession>A0AAW1SWV6</accession>
<keyword evidence="5" id="KW-0732">Signal</keyword>
<dbReference type="Proteomes" id="UP001485043">
    <property type="component" value="Unassembled WGS sequence"/>
</dbReference>
<dbReference type="SUPFAM" id="SSF49303">
    <property type="entry name" value="beta-Galactosidase/glucuronidase domain"/>
    <property type="match status" value="1"/>
</dbReference>
<dbReference type="AlphaFoldDB" id="A0AAW1SWV6"/>
<dbReference type="Gene3D" id="3.20.20.80">
    <property type="entry name" value="Glycosidases"/>
    <property type="match status" value="1"/>
</dbReference>
<protein>
    <recommendedName>
        <fullName evidence="2">beta-mannosidase</fullName>
        <ecNumber evidence="2">3.2.1.25</ecNumber>
    </recommendedName>
</protein>
<proteinExistence type="predicted"/>
<dbReference type="Pfam" id="PF22666">
    <property type="entry name" value="Glyco_hydro_2_N2"/>
    <property type="match status" value="1"/>
</dbReference>
<dbReference type="Gene3D" id="2.60.40.10">
    <property type="entry name" value="Immunoglobulins"/>
    <property type="match status" value="1"/>
</dbReference>
<evidence type="ECO:0000259" key="6">
    <source>
        <dbReference type="Pfam" id="PF22666"/>
    </source>
</evidence>
<feature type="domain" description="Beta-mannosidase-like galactose-binding" evidence="6">
    <location>
        <begin position="35"/>
        <end position="218"/>
    </location>
</feature>
<reference evidence="7 8" key="1">
    <citation type="journal article" date="2024" name="Nat. Commun.">
        <title>Phylogenomics reveals the evolutionary origins of lichenization in chlorophyte algae.</title>
        <authorList>
            <person name="Puginier C."/>
            <person name="Libourel C."/>
            <person name="Otte J."/>
            <person name="Skaloud P."/>
            <person name="Haon M."/>
            <person name="Grisel S."/>
            <person name="Petersen M."/>
            <person name="Berrin J.G."/>
            <person name="Delaux P.M."/>
            <person name="Dal Grande F."/>
            <person name="Keller J."/>
        </authorList>
    </citation>
    <scope>NUCLEOTIDE SEQUENCE [LARGE SCALE GENOMIC DNA]</scope>
    <source>
        <strain evidence="7 8">SAG 2523</strain>
    </source>
</reference>
<dbReference type="EMBL" id="JALJOV010000752">
    <property type="protein sequence ID" value="KAK9861480.1"/>
    <property type="molecule type" value="Genomic_DNA"/>
</dbReference>
<dbReference type="InterPro" id="IPR013783">
    <property type="entry name" value="Ig-like_fold"/>
</dbReference>
<evidence type="ECO:0000256" key="5">
    <source>
        <dbReference type="SAM" id="SignalP"/>
    </source>
</evidence>
<evidence type="ECO:0000313" key="8">
    <source>
        <dbReference type="Proteomes" id="UP001485043"/>
    </source>
</evidence>
<evidence type="ECO:0000256" key="1">
    <source>
        <dbReference type="ARBA" id="ARBA00000829"/>
    </source>
</evidence>
<dbReference type="PANTHER" id="PTHR43730:SF1">
    <property type="entry name" value="BETA-MANNOSIDASE"/>
    <property type="match status" value="1"/>
</dbReference>
<dbReference type="EC" id="3.2.1.25" evidence="2"/>
<dbReference type="InterPro" id="IPR008979">
    <property type="entry name" value="Galactose-bd-like_sf"/>
</dbReference>
<evidence type="ECO:0000256" key="4">
    <source>
        <dbReference type="ARBA" id="ARBA00023295"/>
    </source>
</evidence>
<dbReference type="GO" id="GO:0004567">
    <property type="term" value="F:beta-mannosidase activity"/>
    <property type="evidence" value="ECO:0007669"/>
    <property type="project" value="UniProtKB-EC"/>
</dbReference>
<evidence type="ECO:0000256" key="2">
    <source>
        <dbReference type="ARBA" id="ARBA00012754"/>
    </source>
</evidence>
<comment type="caution">
    <text evidence="7">The sequence shown here is derived from an EMBL/GenBank/DDBJ whole genome shotgun (WGS) entry which is preliminary data.</text>
</comment>
<keyword evidence="4" id="KW-0326">Glycosidase</keyword>
<dbReference type="InterPro" id="IPR036156">
    <property type="entry name" value="Beta-gal/glucu_dom_sf"/>
</dbReference>
<feature type="signal peptide" evidence="5">
    <location>
        <begin position="1"/>
        <end position="23"/>
    </location>
</feature>
<keyword evidence="3" id="KW-0378">Hydrolase</keyword>
<dbReference type="InterPro" id="IPR050887">
    <property type="entry name" value="Beta-mannosidase_GH2"/>
</dbReference>
<feature type="chain" id="PRO_5043373989" description="beta-mannosidase" evidence="5">
    <location>
        <begin position="24"/>
        <end position="412"/>
    </location>
</feature>
<dbReference type="GO" id="GO:0006516">
    <property type="term" value="P:glycoprotein catabolic process"/>
    <property type="evidence" value="ECO:0007669"/>
    <property type="project" value="TreeGrafter"/>
</dbReference>
<evidence type="ECO:0000313" key="7">
    <source>
        <dbReference type="EMBL" id="KAK9861480.1"/>
    </source>
</evidence>
<gene>
    <name evidence="7" type="ORF">WJX84_012387</name>
</gene>
<dbReference type="SUPFAM" id="SSF49785">
    <property type="entry name" value="Galactose-binding domain-like"/>
    <property type="match status" value="1"/>
</dbReference>
<dbReference type="InterPro" id="IPR054593">
    <property type="entry name" value="Beta-mannosidase-like_N2"/>
</dbReference>
<evidence type="ECO:0000256" key="3">
    <source>
        <dbReference type="ARBA" id="ARBA00022801"/>
    </source>
</evidence>
<organism evidence="7 8">
    <name type="scientific">Apatococcus fuscideae</name>
    <dbReference type="NCBI Taxonomy" id="2026836"/>
    <lineage>
        <taxon>Eukaryota</taxon>
        <taxon>Viridiplantae</taxon>
        <taxon>Chlorophyta</taxon>
        <taxon>core chlorophytes</taxon>
        <taxon>Trebouxiophyceae</taxon>
        <taxon>Chlorellales</taxon>
        <taxon>Chlorellaceae</taxon>
        <taxon>Apatococcus</taxon>
    </lineage>
</organism>
<name>A0AAW1SWV6_9CHLO</name>
<comment type="catalytic activity">
    <reaction evidence="1">
        <text>Hydrolysis of terminal, non-reducing beta-D-mannose residues in beta-D-mannosides.</text>
        <dbReference type="EC" id="3.2.1.25"/>
    </reaction>
</comment>
<sequence length="412" mass="45637">MQPRWRQLLFALASWLMLSLARSENFAYDLLTDQWLLSQVDGSIESAVQLPASSLEALEKQDLVQSSLYRDNELQNRWVSESTWRFQRSFHVSEDAQDHTNVDLLLGGLDTMAHVVLNGQGPIPASFQDAGDDVILRSQNGHRRYRIPVKDLLQVGDNNISITLFPAAEEAARAADAYPYKVPSMQGPGMLPHYNFLRKTASDFGWDWGPALMPAGILGPARLEAYSTAILTGVDVRQQHLEPDDERIKTSGCSNIAGASSAMMLSFECEVIVPEGAPESTLQVAGPPEMCSSSSKAVSIAGPGQRLVTYKVIVQQLPNNTWWPRGYGDQPLLDFVVSLALADTADNGERGLKTSQMMRRVGLKTVELVRQPVQHQPDKETFFFRINGVDVYAKGTNLIPMDVFQSVSAMRR</sequence>
<dbReference type="Gene3D" id="2.60.120.260">
    <property type="entry name" value="Galactose-binding domain-like"/>
    <property type="match status" value="1"/>
</dbReference>
<keyword evidence="8" id="KW-1185">Reference proteome</keyword>